<dbReference type="Proteomes" id="UP000396862">
    <property type="component" value="Unassembled WGS sequence"/>
</dbReference>
<evidence type="ECO:0000256" key="12">
    <source>
        <dbReference type="ARBA" id="ARBA00023139"/>
    </source>
</evidence>
<evidence type="ECO:0000256" key="2">
    <source>
        <dbReference type="ARBA" id="ARBA00009450"/>
    </source>
</evidence>
<feature type="domain" description="Polysaccharide export protein N-terminal" evidence="17">
    <location>
        <begin position="47"/>
        <end position="140"/>
    </location>
</feature>
<reference evidence="20 21" key="1">
    <citation type="submission" date="2018-03" db="EMBL/GenBank/DDBJ databases">
        <title>Genomic Encyclopedia of Archaeal and Bacterial Type Strains, Phase II (KMG-II): from individual species to whole genera.</title>
        <authorList>
            <person name="Goeker M."/>
        </authorList>
    </citation>
    <scope>NUCLEOTIDE SEQUENCE [LARGE SCALE GENOMIC DNA]</scope>
    <source>
        <strain evidence="20 21">DSM 27267</strain>
    </source>
</reference>
<keyword evidence="14" id="KW-0449">Lipoprotein</keyword>
<organism evidence="20 21">
    <name type="scientific">Prolixibacter denitrificans</name>
    <dbReference type="NCBI Taxonomy" id="1541063"/>
    <lineage>
        <taxon>Bacteria</taxon>
        <taxon>Pseudomonadati</taxon>
        <taxon>Bacteroidota</taxon>
        <taxon>Bacteroidia</taxon>
        <taxon>Marinilabiliales</taxon>
        <taxon>Prolixibacteraceae</taxon>
        <taxon>Prolixibacter</taxon>
    </lineage>
</organism>
<keyword evidence="12" id="KW-0564">Palmitate</keyword>
<evidence type="ECO:0000256" key="15">
    <source>
        <dbReference type="SAM" id="Phobius"/>
    </source>
</evidence>
<keyword evidence="13" id="KW-0998">Cell outer membrane</keyword>
<keyword evidence="11 15" id="KW-0472">Membrane</keyword>
<dbReference type="EMBL" id="BLAU01000001">
    <property type="protein sequence ID" value="GET21994.1"/>
    <property type="molecule type" value="Genomic_DNA"/>
</dbReference>
<evidence type="ECO:0000256" key="14">
    <source>
        <dbReference type="ARBA" id="ARBA00023288"/>
    </source>
</evidence>
<keyword evidence="10" id="KW-0626">Porin</keyword>
<dbReference type="Proteomes" id="UP000240621">
    <property type="component" value="Unassembled WGS sequence"/>
</dbReference>
<dbReference type="GO" id="GO:0006811">
    <property type="term" value="P:monoatomic ion transport"/>
    <property type="evidence" value="ECO:0007669"/>
    <property type="project" value="UniProtKB-KW"/>
</dbReference>
<dbReference type="OrthoDB" id="662756at2"/>
<gene>
    <name evidence="20" type="ORF">CLV93_10453</name>
    <name evidence="19" type="ORF">JCM18694_22400</name>
</gene>
<keyword evidence="15" id="KW-1133">Transmembrane helix</keyword>
<proteinExistence type="inferred from homology"/>
<evidence type="ECO:0000313" key="20">
    <source>
        <dbReference type="EMBL" id="PSK83123.1"/>
    </source>
</evidence>
<dbReference type="PROSITE" id="PS51257">
    <property type="entry name" value="PROKAR_LIPOPROTEIN"/>
    <property type="match status" value="1"/>
</dbReference>
<accession>A0A2P8CDR1</accession>
<evidence type="ECO:0000256" key="5">
    <source>
        <dbReference type="ARBA" id="ARBA00022597"/>
    </source>
</evidence>
<keyword evidence="9" id="KW-0406">Ion transport</keyword>
<evidence type="ECO:0000256" key="11">
    <source>
        <dbReference type="ARBA" id="ARBA00023136"/>
    </source>
</evidence>
<evidence type="ECO:0000256" key="4">
    <source>
        <dbReference type="ARBA" id="ARBA00022452"/>
    </source>
</evidence>
<evidence type="ECO:0000313" key="22">
    <source>
        <dbReference type="Proteomes" id="UP000396862"/>
    </source>
</evidence>
<sequence>MKFRSLTWAGLFLLLTALFSSCSTPLKNITYLYNLGKADSTLQTVSPDVYTIHPNDNLYISIISDNPDAASFLNLSQPDRNYTSESSLELITYIVDDHGNIVLPYLGKQHVGGKTTNQVRDELQEQIDNIMENASVFVKLVNRTITILGEVNRPGQYRVNKNSMTIFEALGTAGDLSDFGNRKDVRVIRGEGGERKVATLNLTNSNITHSKYFYILPNDIIYVQPKNRIYGAKTLPFATLFTAISTAVLLYTSFRP</sequence>
<evidence type="ECO:0000256" key="1">
    <source>
        <dbReference type="ARBA" id="ARBA00004571"/>
    </source>
</evidence>
<dbReference type="InterPro" id="IPR054765">
    <property type="entry name" value="SLBB_dom"/>
</dbReference>
<keyword evidence="7 16" id="KW-0732">Signal</keyword>
<evidence type="ECO:0000256" key="3">
    <source>
        <dbReference type="ARBA" id="ARBA00022448"/>
    </source>
</evidence>
<feature type="domain" description="SLBB" evidence="18">
    <location>
        <begin position="145"/>
        <end position="223"/>
    </location>
</feature>
<comment type="subcellular location">
    <subcellularLocation>
        <location evidence="1">Cell outer membrane</location>
        <topology evidence="1">Multi-pass membrane protein</topology>
    </subcellularLocation>
</comment>
<dbReference type="EMBL" id="PYGC01000004">
    <property type="protein sequence ID" value="PSK83123.1"/>
    <property type="molecule type" value="Genomic_DNA"/>
</dbReference>
<keyword evidence="3" id="KW-0813">Transport</keyword>
<dbReference type="AlphaFoldDB" id="A0A2P8CDR1"/>
<evidence type="ECO:0000259" key="17">
    <source>
        <dbReference type="Pfam" id="PF02563"/>
    </source>
</evidence>
<keyword evidence="4" id="KW-1134">Transmembrane beta strand</keyword>
<evidence type="ECO:0000256" key="6">
    <source>
        <dbReference type="ARBA" id="ARBA00022692"/>
    </source>
</evidence>
<name>A0A2P8CDR1_9BACT</name>
<evidence type="ECO:0000256" key="7">
    <source>
        <dbReference type="ARBA" id="ARBA00022729"/>
    </source>
</evidence>
<reference evidence="19 22" key="2">
    <citation type="submission" date="2019-10" db="EMBL/GenBank/DDBJ databases">
        <title>Prolixibacter strains distinguished by the presence of nitrate reductase genes were adept at nitrate-dependent anaerobic corrosion of metallic iron and carbon steel.</title>
        <authorList>
            <person name="Iino T."/>
            <person name="Shono N."/>
            <person name="Ito K."/>
            <person name="Nakamura R."/>
            <person name="Sueoka K."/>
            <person name="Harayama S."/>
            <person name="Ohkuma M."/>
        </authorList>
    </citation>
    <scope>NUCLEOTIDE SEQUENCE [LARGE SCALE GENOMIC DNA]</scope>
    <source>
        <strain evidence="19 22">MIC1-1</strain>
    </source>
</reference>
<feature type="transmembrane region" description="Helical" evidence="15">
    <location>
        <begin position="235"/>
        <end position="254"/>
    </location>
</feature>
<evidence type="ECO:0000256" key="8">
    <source>
        <dbReference type="ARBA" id="ARBA00023047"/>
    </source>
</evidence>
<dbReference type="Gene3D" id="3.10.560.10">
    <property type="entry name" value="Outer membrane lipoprotein wza domain like"/>
    <property type="match status" value="1"/>
</dbReference>
<dbReference type="Pfam" id="PF22461">
    <property type="entry name" value="SLBB_2"/>
    <property type="match status" value="1"/>
</dbReference>
<evidence type="ECO:0000256" key="10">
    <source>
        <dbReference type="ARBA" id="ARBA00023114"/>
    </source>
</evidence>
<dbReference type="GO" id="GO:0015159">
    <property type="term" value="F:polysaccharide transmembrane transporter activity"/>
    <property type="evidence" value="ECO:0007669"/>
    <property type="project" value="InterPro"/>
</dbReference>
<feature type="chain" id="PRO_5015124633" evidence="16">
    <location>
        <begin position="23"/>
        <end position="256"/>
    </location>
</feature>
<dbReference type="InterPro" id="IPR049712">
    <property type="entry name" value="Poly_export"/>
</dbReference>
<evidence type="ECO:0000313" key="21">
    <source>
        <dbReference type="Proteomes" id="UP000240621"/>
    </source>
</evidence>
<keyword evidence="5" id="KW-0762">Sugar transport</keyword>
<keyword evidence="6 15" id="KW-0812">Transmembrane</keyword>
<evidence type="ECO:0000313" key="19">
    <source>
        <dbReference type="EMBL" id="GET21994.1"/>
    </source>
</evidence>
<dbReference type="RefSeq" id="WP_106541928.1">
    <property type="nucleotide sequence ID" value="NZ_BLAU01000001.1"/>
</dbReference>
<comment type="similarity">
    <text evidence="2">Belongs to the BexD/CtrA/VexA family.</text>
</comment>
<evidence type="ECO:0000256" key="16">
    <source>
        <dbReference type="SAM" id="SignalP"/>
    </source>
</evidence>
<feature type="signal peptide" evidence="16">
    <location>
        <begin position="1"/>
        <end position="22"/>
    </location>
</feature>
<dbReference type="GO" id="GO:0046930">
    <property type="term" value="C:pore complex"/>
    <property type="evidence" value="ECO:0007669"/>
    <property type="project" value="UniProtKB-KW"/>
</dbReference>
<keyword evidence="8" id="KW-0625">Polysaccharide transport</keyword>
<dbReference type="PANTHER" id="PTHR33619">
    <property type="entry name" value="POLYSACCHARIDE EXPORT PROTEIN GFCE-RELATED"/>
    <property type="match status" value="1"/>
</dbReference>
<evidence type="ECO:0000256" key="13">
    <source>
        <dbReference type="ARBA" id="ARBA00023237"/>
    </source>
</evidence>
<comment type="caution">
    <text evidence="20">The sequence shown here is derived from an EMBL/GenBank/DDBJ whole genome shotgun (WGS) entry which is preliminary data.</text>
</comment>
<keyword evidence="22" id="KW-1185">Reference proteome</keyword>
<evidence type="ECO:0000256" key="9">
    <source>
        <dbReference type="ARBA" id="ARBA00023065"/>
    </source>
</evidence>
<dbReference type="GO" id="GO:0015288">
    <property type="term" value="F:porin activity"/>
    <property type="evidence" value="ECO:0007669"/>
    <property type="project" value="UniProtKB-KW"/>
</dbReference>
<protein>
    <submittedName>
        <fullName evidence="20">Polysaccharide export outer membrane protein</fullName>
    </submittedName>
</protein>
<dbReference type="GO" id="GO:0009279">
    <property type="term" value="C:cell outer membrane"/>
    <property type="evidence" value="ECO:0007669"/>
    <property type="project" value="UniProtKB-SubCell"/>
</dbReference>
<evidence type="ECO:0000259" key="18">
    <source>
        <dbReference type="Pfam" id="PF22461"/>
    </source>
</evidence>
<dbReference type="PANTHER" id="PTHR33619:SF3">
    <property type="entry name" value="POLYSACCHARIDE EXPORT PROTEIN GFCE-RELATED"/>
    <property type="match status" value="1"/>
</dbReference>
<dbReference type="InterPro" id="IPR003715">
    <property type="entry name" value="Poly_export_N"/>
</dbReference>
<dbReference type="Pfam" id="PF02563">
    <property type="entry name" value="Poly_export"/>
    <property type="match status" value="1"/>
</dbReference>